<dbReference type="PANTHER" id="PTHR13593:SF113">
    <property type="entry name" value="SI:DKEY-266F7.9"/>
    <property type="match status" value="1"/>
</dbReference>
<accession>A0ABD3PNM1</accession>
<evidence type="ECO:0000256" key="1">
    <source>
        <dbReference type="SAM" id="Phobius"/>
    </source>
</evidence>
<dbReference type="InterPro" id="IPR017946">
    <property type="entry name" value="PLC-like_Pdiesterase_TIM-brl"/>
</dbReference>
<keyword evidence="1" id="KW-0472">Membrane</keyword>
<comment type="caution">
    <text evidence="2">The sequence shown here is derived from an EMBL/GenBank/DDBJ whole genome shotgun (WGS) entry which is preliminary data.</text>
</comment>
<organism evidence="2 3">
    <name type="scientific">Cyclotella cryptica</name>
    <dbReference type="NCBI Taxonomy" id="29204"/>
    <lineage>
        <taxon>Eukaryota</taxon>
        <taxon>Sar</taxon>
        <taxon>Stramenopiles</taxon>
        <taxon>Ochrophyta</taxon>
        <taxon>Bacillariophyta</taxon>
        <taxon>Coscinodiscophyceae</taxon>
        <taxon>Thalassiosirophycidae</taxon>
        <taxon>Stephanodiscales</taxon>
        <taxon>Stephanodiscaceae</taxon>
        <taxon>Cyclotella</taxon>
    </lineage>
</organism>
<dbReference type="InterPro" id="IPR051057">
    <property type="entry name" value="PI-PLC_domain"/>
</dbReference>
<dbReference type="EMBL" id="JABMIG020000142">
    <property type="protein sequence ID" value="KAL3789334.1"/>
    <property type="molecule type" value="Genomic_DNA"/>
</dbReference>
<dbReference type="SUPFAM" id="SSF51695">
    <property type="entry name" value="PLC-like phosphodiesterases"/>
    <property type="match status" value="1"/>
</dbReference>
<keyword evidence="1" id="KW-0812">Transmembrane</keyword>
<keyword evidence="3" id="KW-1185">Reference proteome</keyword>
<evidence type="ECO:0000313" key="3">
    <source>
        <dbReference type="Proteomes" id="UP001516023"/>
    </source>
</evidence>
<evidence type="ECO:0000313" key="2">
    <source>
        <dbReference type="EMBL" id="KAL3789334.1"/>
    </source>
</evidence>
<dbReference type="Proteomes" id="UP001516023">
    <property type="component" value="Unassembled WGS sequence"/>
</dbReference>
<protein>
    <submittedName>
        <fullName evidence="2">Uncharacterized protein</fullName>
    </submittedName>
</protein>
<reference evidence="2 3" key="1">
    <citation type="journal article" date="2020" name="G3 (Bethesda)">
        <title>Improved Reference Genome for Cyclotella cryptica CCMP332, a Model for Cell Wall Morphogenesis, Salinity Adaptation, and Lipid Production in Diatoms (Bacillariophyta).</title>
        <authorList>
            <person name="Roberts W.R."/>
            <person name="Downey K.M."/>
            <person name="Ruck E.C."/>
            <person name="Traller J.C."/>
            <person name="Alverson A.J."/>
        </authorList>
    </citation>
    <scope>NUCLEOTIDE SEQUENCE [LARGE SCALE GENOMIC DNA]</scope>
    <source>
        <strain evidence="2 3">CCMP332</strain>
    </source>
</reference>
<proteinExistence type="predicted"/>
<name>A0ABD3PNM1_9STRA</name>
<dbReference type="Gene3D" id="3.20.20.190">
    <property type="entry name" value="Phosphatidylinositol (PI) phosphodiesterase"/>
    <property type="match status" value="1"/>
</dbReference>
<dbReference type="AlphaFoldDB" id="A0ABD3PNM1"/>
<keyword evidence="1" id="KW-1133">Transmembrane helix</keyword>
<gene>
    <name evidence="2" type="ORF">HJC23_006488</name>
</gene>
<dbReference type="PANTHER" id="PTHR13593">
    <property type="match status" value="1"/>
</dbReference>
<sequence length="623" mass="70113">MIHRSQDSDIPHTTCRRHCRIHRDKNRRLFPARPQQTPQWTMSATARLAACGLVAMITSLLCPAAAYHRAPCTTTSIRRQFQYSECYAPSLNQSLLLSQASFVMAHDAATGYLPDPAQKDFDRAIAAYSQKKRQNNHRWNGISKDLLALYGKTQVGSVYEQLNDGARALDLRPKMYTNGTIGFHRGSLVDIPLSVVTLGGLLEDAKRWCKENPKELVIIFHSQMVHEVGYNGLSSKVYMEADDDAYTGNDDYLRQNQNYNNAQADDNENTYNDYDNNYQPYDYQDDALQQNYYQYDTYQDDALQYQDDAQQSSSSYNNNNNNNNNGYSYFYTGIAKMKEVYDNHGVPYYPCKKLGGITVQKAMQLADLTERGGKGYLMAIDRHDVYASFCGKTNRVQKQLVTCYSAHSANNDNNINSYYADPSESYLQCTDRKATGQAKLSALQTYVKASANNDPTDNSYELGPPYDTFYYPFNQIQGFWQVDASSVQAGLLQSSTLLQDNRLSQVNSEMVKMVYHGEFKAVGLFSMDNVALNGNAMFSVLRNACGQSVINETCGTALVMPQMDSSDLLLFWNVVLFVMGGALVAMVSIMLIQAFRLRRKEVREESMYVSGGPLMACSGSIMS</sequence>
<feature type="transmembrane region" description="Helical" evidence="1">
    <location>
        <begin position="569"/>
        <end position="592"/>
    </location>
</feature>